<reference evidence="1 2" key="1">
    <citation type="submission" date="2018-03" db="EMBL/GenBank/DDBJ databases">
        <title>Genomic Encyclopedia of Archaeal and Bacterial Type Strains, Phase II (KMG-II): from individual species to whole genera.</title>
        <authorList>
            <person name="Goeker M."/>
        </authorList>
    </citation>
    <scope>NUCLEOTIDE SEQUENCE [LARGE SCALE GENOMIC DNA]</scope>
    <source>
        <strain evidence="1 2">DSM 18107</strain>
    </source>
</reference>
<dbReference type="Proteomes" id="UP000240978">
    <property type="component" value="Unassembled WGS sequence"/>
</dbReference>
<proteinExistence type="predicted"/>
<evidence type="ECO:0000313" key="2">
    <source>
        <dbReference type="Proteomes" id="UP000240978"/>
    </source>
</evidence>
<accession>A0A2P8GM52</accession>
<sequence length="140" mass="16024">MPKDYFLEMIEELGRVLRAVISAKRSEPARALQEINTVFTATKFSTKDFFDSLSTAELEAFIKEQDVHYSTLDVLTDLLFEEADIRLNMGDYVTVEALLNKIAFLITYISNKESEAKVLSLKRGPQKERLNFLLTSLHKS</sequence>
<name>A0A2P8GM52_9BACT</name>
<gene>
    <name evidence="1" type="ORF">CLV42_102622</name>
</gene>
<dbReference type="RefSeq" id="WP_106601291.1">
    <property type="nucleotide sequence ID" value="NZ_PYGK01000002.1"/>
</dbReference>
<protein>
    <submittedName>
        <fullName evidence="1">Uncharacterized protein</fullName>
    </submittedName>
</protein>
<comment type="caution">
    <text evidence="1">The sequence shown here is derived from an EMBL/GenBank/DDBJ whole genome shotgun (WGS) entry which is preliminary data.</text>
</comment>
<keyword evidence="2" id="KW-1185">Reference proteome</keyword>
<evidence type="ECO:0000313" key="1">
    <source>
        <dbReference type="EMBL" id="PSL35048.1"/>
    </source>
</evidence>
<organism evidence="1 2">
    <name type="scientific">Chitinophaga ginsengisoli</name>
    <dbReference type="NCBI Taxonomy" id="363837"/>
    <lineage>
        <taxon>Bacteria</taxon>
        <taxon>Pseudomonadati</taxon>
        <taxon>Bacteroidota</taxon>
        <taxon>Chitinophagia</taxon>
        <taxon>Chitinophagales</taxon>
        <taxon>Chitinophagaceae</taxon>
        <taxon>Chitinophaga</taxon>
    </lineage>
</organism>
<dbReference type="EMBL" id="PYGK01000002">
    <property type="protein sequence ID" value="PSL35048.1"/>
    <property type="molecule type" value="Genomic_DNA"/>
</dbReference>
<dbReference type="AlphaFoldDB" id="A0A2P8GM52"/>
<dbReference type="OrthoDB" id="670595at2"/>